<evidence type="ECO:0000313" key="3">
    <source>
        <dbReference type="EMBL" id="RYN28204.1"/>
    </source>
</evidence>
<feature type="transmembrane region" description="Helical" evidence="2">
    <location>
        <begin position="65"/>
        <end position="88"/>
    </location>
</feature>
<evidence type="ECO:0000256" key="2">
    <source>
        <dbReference type="SAM" id="Phobius"/>
    </source>
</evidence>
<keyword evidence="2" id="KW-1133">Transmembrane helix</keyword>
<feature type="transmembrane region" description="Helical" evidence="2">
    <location>
        <begin position="100"/>
        <end position="123"/>
    </location>
</feature>
<feature type="region of interest" description="Disordered" evidence="1">
    <location>
        <begin position="379"/>
        <end position="454"/>
    </location>
</feature>
<dbReference type="PANTHER" id="PTHR35179">
    <property type="entry name" value="PROTEIN CBG02620"/>
    <property type="match status" value="1"/>
</dbReference>
<name>A0AB37WH83_9PLEO</name>
<feature type="transmembrane region" description="Helical" evidence="2">
    <location>
        <begin position="218"/>
        <end position="244"/>
    </location>
</feature>
<protein>
    <recommendedName>
        <fullName evidence="5">G-protein coupled receptors family 1 profile domain-containing protein</fullName>
    </recommendedName>
</protein>
<dbReference type="AlphaFoldDB" id="A0AB37WH83"/>
<gene>
    <name evidence="3" type="ORF">AA0115_g5975</name>
</gene>
<proteinExistence type="predicted"/>
<feature type="transmembrane region" description="Helical" evidence="2">
    <location>
        <begin position="135"/>
        <end position="156"/>
    </location>
</feature>
<evidence type="ECO:0000313" key="4">
    <source>
        <dbReference type="Proteomes" id="UP000292340"/>
    </source>
</evidence>
<feature type="transmembrane region" description="Helical" evidence="2">
    <location>
        <begin position="32"/>
        <end position="53"/>
    </location>
</feature>
<evidence type="ECO:0000256" key="1">
    <source>
        <dbReference type="SAM" id="MobiDB-lite"/>
    </source>
</evidence>
<feature type="region of interest" description="Disordered" evidence="1">
    <location>
        <begin position="303"/>
        <end position="326"/>
    </location>
</feature>
<feature type="compositionally biased region" description="Polar residues" evidence="1">
    <location>
        <begin position="303"/>
        <end position="314"/>
    </location>
</feature>
<dbReference type="Proteomes" id="UP000292340">
    <property type="component" value="Unassembled WGS sequence"/>
</dbReference>
<keyword evidence="2" id="KW-0812">Transmembrane</keyword>
<sequence>MSGEFRDVPSFQPWGPFISDSYENEPITKSDIIIASVVWALTLINVIVALWLIQKQTRGSRSPLRSVYIWMIWLELIVSFVMGLESFLHLLKYIRPSFAFYFTILFWWCIQVQLLLQIIINRIRVIVPDRKRSRWIMITTAVFVTAINISVFNIWIPARLQINSTYHLVNEYWDRIEKGLYLLVDAALNWYFLKTVKENLINNGLTKYNKLVRFNQQIVMVSLLMDVMIIAAMSIPNSFVYVLIPLSAHLARFPNPSFSRYIQFHPLAYLVKLNIEMTMANLIKRIAISTSRKTGMASIAQEFKSSSNQSTSGQRTGGTVPHKSRGSVHELASFASYTVDTKATSDQDQHRVVSFAPTGNQIKETREVIVHTEPNPHYERRGSEVEISGGHGRRQSHGVVIEERGLPRQKSLESITEGNESMRSGLTPKRLVDDSDDEAALVQQKSWGWPRRPS</sequence>
<dbReference type="EMBL" id="PDXB01000013">
    <property type="protein sequence ID" value="RYN28204.1"/>
    <property type="molecule type" value="Genomic_DNA"/>
</dbReference>
<dbReference type="PANTHER" id="PTHR35179:SF1">
    <property type="entry name" value="INTEGRAL MEMBRANE PROTEIN"/>
    <property type="match status" value="1"/>
</dbReference>
<accession>A0AB37WH83</accession>
<comment type="caution">
    <text evidence="3">The sequence shown here is derived from an EMBL/GenBank/DDBJ whole genome shotgun (WGS) entry which is preliminary data.</text>
</comment>
<organism evidence="3 4">
    <name type="scientific">Alternaria tenuissima</name>
    <dbReference type="NCBI Taxonomy" id="119927"/>
    <lineage>
        <taxon>Eukaryota</taxon>
        <taxon>Fungi</taxon>
        <taxon>Dikarya</taxon>
        <taxon>Ascomycota</taxon>
        <taxon>Pezizomycotina</taxon>
        <taxon>Dothideomycetes</taxon>
        <taxon>Pleosporomycetidae</taxon>
        <taxon>Pleosporales</taxon>
        <taxon>Pleosporineae</taxon>
        <taxon>Pleosporaceae</taxon>
        <taxon>Alternaria</taxon>
        <taxon>Alternaria sect. Alternaria</taxon>
        <taxon>Alternaria alternata complex</taxon>
    </lineage>
</organism>
<reference evidence="3" key="2">
    <citation type="journal article" date="2019" name="bioRxiv">
        <title>Genomics, evolutionary history and diagnostics of the Alternaria alternata species group including apple and Asian pear pathotypes.</title>
        <authorList>
            <person name="Armitage A.D."/>
            <person name="Cockerton H.M."/>
            <person name="Sreenivasaprasad S."/>
            <person name="Woodhall J.W."/>
            <person name="Lane C.R."/>
            <person name="Harrison R.J."/>
            <person name="Clarkson J.P."/>
        </authorList>
    </citation>
    <scope>NUCLEOTIDE SEQUENCE</scope>
    <source>
        <strain evidence="3">FERA 1164</strain>
    </source>
</reference>
<reference evidence="3" key="1">
    <citation type="submission" date="2017-10" db="EMBL/GenBank/DDBJ databases">
        <authorList>
            <person name="Armitage A.D."/>
            <person name="Barbara D.J."/>
            <person name="Woodhall J.W."/>
            <person name="Sreenivasaprasad S."/>
            <person name="Lane C.R."/>
            <person name="Clarkson J.P."/>
            <person name="Harrison R.J."/>
        </authorList>
    </citation>
    <scope>NUCLEOTIDE SEQUENCE</scope>
    <source>
        <strain evidence="3">FERA 1164</strain>
    </source>
</reference>
<evidence type="ECO:0008006" key="5">
    <source>
        <dbReference type="Google" id="ProtNLM"/>
    </source>
</evidence>
<keyword evidence="2" id="KW-0472">Membrane</keyword>
<feature type="compositionally biased region" description="Polar residues" evidence="1">
    <location>
        <begin position="412"/>
        <end position="424"/>
    </location>
</feature>